<name>A0A059CI93_EUCGR</name>
<proteinExistence type="predicted"/>
<gene>
    <name evidence="1" type="ORF">EUGRSUZ_D01953</name>
</gene>
<dbReference type="OMA" id="NGHAANM"/>
<sequence length="107" mass="11521">MSALDRSSDTTKVRASHGNAEMTLKVYLDFVKLLRGNGHAANMLTSGPMMSGFWIPGLSVLGPLEEKEATAGAVGFPVTVPLNTIVAVGYFVELIYDLIFYPAEKLT</sequence>
<reference evidence="1" key="1">
    <citation type="submission" date="2013-07" db="EMBL/GenBank/DDBJ databases">
        <title>The genome of Eucalyptus grandis.</title>
        <authorList>
            <person name="Schmutz J."/>
            <person name="Hayes R."/>
            <person name="Myburg A."/>
            <person name="Tuskan G."/>
            <person name="Grattapaglia D."/>
            <person name="Rokhsar D.S."/>
        </authorList>
    </citation>
    <scope>NUCLEOTIDE SEQUENCE</scope>
    <source>
        <tissue evidence="1">Leaf extractions</tissue>
    </source>
</reference>
<dbReference type="InParanoid" id="A0A059CI93"/>
<accession>A0A059CI93</accession>
<dbReference type="AlphaFoldDB" id="A0A059CI93"/>
<protein>
    <submittedName>
        <fullName evidence="1">Uncharacterized protein</fullName>
    </submittedName>
</protein>
<organism evidence="1">
    <name type="scientific">Eucalyptus grandis</name>
    <name type="common">Flooded gum</name>
    <dbReference type="NCBI Taxonomy" id="71139"/>
    <lineage>
        <taxon>Eukaryota</taxon>
        <taxon>Viridiplantae</taxon>
        <taxon>Streptophyta</taxon>
        <taxon>Embryophyta</taxon>
        <taxon>Tracheophyta</taxon>
        <taxon>Spermatophyta</taxon>
        <taxon>Magnoliopsida</taxon>
        <taxon>eudicotyledons</taxon>
        <taxon>Gunneridae</taxon>
        <taxon>Pentapetalae</taxon>
        <taxon>rosids</taxon>
        <taxon>malvids</taxon>
        <taxon>Myrtales</taxon>
        <taxon>Myrtaceae</taxon>
        <taxon>Myrtoideae</taxon>
        <taxon>Eucalypteae</taxon>
        <taxon>Eucalyptus</taxon>
    </lineage>
</organism>
<evidence type="ECO:0000313" key="1">
    <source>
        <dbReference type="EMBL" id="KCW77655.1"/>
    </source>
</evidence>
<dbReference type="Gramene" id="KCW77655">
    <property type="protein sequence ID" value="KCW77655"/>
    <property type="gene ID" value="EUGRSUZ_D01953"/>
</dbReference>
<dbReference type="EMBL" id="KK198756">
    <property type="protein sequence ID" value="KCW77655.1"/>
    <property type="molecule type" value="Genomic_DNA"/>
</dbReference>